<protein>
    <recommendedName>
        <fullName evidence="3">Histidine kinase-, DNA gyrase B-, and HSP90-like ATPase</fullName>
    </recommendedName>
</protein>
<organism evidence="1 2">
    <name type="scientific">Chryseobacterium ureilyticum</name>
    <dbReference type="NCBI Taxonomy" id="373668"/>
    <lineage>
        <taxon>Bacteria</taxon>
        <taxon>Pseudomonadati</taxon>
        <taxon>Bacteroidota</taxon>
        <taxon>Flavobacteriia</taxon>
        <taxon>Flavobacteriales</taxon>
        <taxon>Weeksellaceae</taxon>
        <taxon>Chryseobacterium group</taxon>
        <taxon>Chryseobacterium</taxon>
    </lineage>
</organism>
<evidence type="ECO:0000313" key="1">
    <source>
        <dbReference type="EMBL" id="SIS93779.1"/>
    </source>
</evidence>
<dbReference type="RefSeq" id="WP_076551982.1">
    <property type="nucleotide sequence ID" value="NZ_FTOL01000003.1"/>
</dbReference>
<accession>A0A1N7N6I7</accession>
<dbReference type="Proteomes" id="UP000186744">
    <property type="component" value="Unassembled WGS sequence"/>
</dbReference>
<reference evidence="2" key="1">
    <citation type="submission" date="2017-01" db="EMBL/GenBank/DDBJ databases">
        <authorList>
            <person name="Varghese N."/>
            <person name="Submissions S."/>
        </authorList>
    </citation>
    <scope>NUCLEOTIDE SEQUENCE [LARGE SCALE GENOMIC DNA]</scope>
    <source>
        <strain evidence="2">DSM 18017</strain>
    </source>
</reference>
<sequence>MQIDIAGKVREKKLAHNNVLLPLYEAIVNSIHAIEDAKLSEKGLIEIDLIRLNQEEFPYDDLQKLPPIIDFHIKDNGIGFNEENYDSFNFAHSSYKFEKRGGKGIGRITWLRAFEKAIIESQFKEGEVFKKRTFNFVPTKKGIEKESLIEIESKEDFWSTIVILKNLKENYRRWCNNNSEDIAFKIIEHCFSFFLDSNCPTIVLKDVNKPIVVNDYFSMYINKAVEGKPFTINTNKFDLDIVKLYNTRTDNKVHLLAHKREVINYPISDTIPEIPDYFVDEIGQKFSISIYVSGDYFDENGRVNEERTGVIFDNEESMFEEAVTFQDLKDGVAEIIREHFKEHLVEFSEKKFNRVRTFVTSHPRYRHLLKYKPNDILKISNSNDDSKLEVELFKIQQKLELEVLNETKVELQGIENKEDKMNDGLYEKILDVGNAKLSEYILHRKHILDLLELNLRKKENKYSTEEVIHNLIFPLRKTSDEISLDEHNLWVIDDKLSFHDYLASDKTFKSNERTESKSTKETDLLIFNKAHLLTDDEKPYSSIIIVEFKRPMRNDYTDSENPINQINTYVREIINNKVLDKDGRPFDIKDKTPIYAYIVCDLTPNMRKFAEDQNFTVLPDNDGYFNYNRNYYLYVEIISFDKLIRDSKNRNKVLFEKLNLPTV</sequence>
<dbReference type="AlphaFoldDB" id="A0A1N7N6I7"/>
<dbReference type="STRING" id="373668.SAMN05421786_103244"/>
<keyword evidence="2" id="KW-1185">Reference proteome</keyword>
<dbReference type="SUPFAM" id="SSF55874">
    <property type="entry name" value="ATPase domain of HSP90 chaperone/DNA topoisomerase II/histidine kinase"/>
    <property type="match status" value="1"/>
</dbReference>
<proteinExistence type="predicted"/>
<evidence type="ECO:0008006" key="3">
    <source>
        <dbReference type="Google" id="ProtNLM"/>
    </source>
</evidence>
<evidence type="ECO:0000313" key="2">
    <source>
        <dbReference type="Proteomes" id="UP000186744"/>
    </source>
</evidence>
<name>A0A1N7N6I7_9FLAO</name>
<dbReference type="InterPro" id="IPR036890">
    <property type="entry name" value="HATPase_C_sf"/>
</dbReference>
<gene>
    <name evidence="1" type="ORF">SAMN05421786_103244</name>
</gene>
<dbReference type="OrthoDB" id="2041081at2"/>
<dbReference type="EMBL" id="FTOL01000003">
    <property type="protein sequence ID" value="SIS93779.1"/>
    <property type="molecule type" value="Genomic_DNA"/>
</dbReference>